<dbReference type="InterPro" id="IPR021656">
    <property type="entry name" value="C2-C2_1"/>
</dbReference>
<dbReference type="GO" id="GO:1905515">
    <property type="term" value="P:non-motile cilium assembly"/>
    <property type="evidence" value="ECO:0007669"/>
    <property type="project" value="TreeGrafter"/>
</dbReference>
<evidence type="ECO:0000256" key="5">
    <source>
        <dbReference type="ARBA" id="ARBA00023273"/>
    </source>
</evidence>
<sequence length="450" mass="52539">MIKLQREIKEKANKLQVVEAKYLSLNENLTKMKESHSQVLDNMDKLNEKLKEEQAKCVMYQNELKNSGVASRTLVEQQQLIDDLKAEREILKQANENLVKSAFDSDRERQHQALQRQLKVEIATLESTVKSELEEKNEILDQLMKERESNEVLHQEIRDLKVNHFSLKEKHDEVSEKMRVFTKESAVDVQELEEALTLIKRRKETGSQDLDFLEKVDEGLDKDAQKRIQELQISHADTINELEKTRNMLVLQHKINKDYQTEVERVSNKMVEDKKEYDLRLQEYAQLLDIRAERIKKLESQMRDVAYGTKQYNVVTAPEETEYDDETSSVNLERGENLFEIHIGKVYLTGEAASSFDGSEASSFITYEFFEHEIQATPVMKGNRMDFNFTSLYVVKVDDFFLHYLQKESTMVELHRALGSSYETVAVCQLKLRELLERSHGRLHGTAKLI</sequence>
<evidence type="ECO:0000256" key="2">
    <source>
        <dbReference type="ARBA" id="ARBA00006042"/>
    </source>
</evidence>
<reference evidence="6" key="1">
    <citation type="submission" date="2020-04" db="EMBL/GenBank/DDBJ databases">
        <authorList>
            <person name="Alioto T."/>
            <person name="Alioto T."/>
            <person name="Gomez Garrido J."/>
        </authorList>
    </citation>
    <scope>NUCLEOTIDE SEQUENCE</scope>
    <source>
        <strain evidence="6">A484AB</strain>
    </source>
</reference>
<comment type="similarity">
    <text evidence="2">Belongs to the RPGRIP1 family.</text>
</comment>
<keyword evidence="4" id="KW-0969">Cilium</keyword>
<comment type="caution">
    <text evidence="6">The sequence shown here is derived from an EMBL/GenBank/DDBJ whole genome shotgun (WGS) entry which is preliminary data.</text>
</comment>
<dbReference type="EMBL" id="CACRXK020025955">
    <property type="protein sequence ID" value="CAB4039848.1"/>
    <property type="molecule type" value="Genomic_DNA"/>
</dbReference>
<evidence type="ECO:0000256" key="1">
    <source>
        <dbReference type="ARBA" id="ARBA00004138"/>
    </source>
</evidence>
<evidence type="ECO:0000256" key="4">
    <source>
        <dbReference type="ARBA" id="ARBA00023069"/>
    </source>
</evidence>
<dbReference type="SUPFAM" id="SSF49562">
    <property type="entry name" value="C2 domain (Calcium/lipid-binding domain, CaLB)"/>
    <property type="match status" value="1"/>
</dbReference>
<evidence type="ECO:0000313" key="7">
    <source>
        <dbReference type="Proteomes" id="UP001152795"/>
    </source>
</evidence>
<evidence type="ECO:0000313" key="6">
    <source>
        <dbReference type="EMBL" id="CAB4039848.1"/>
    </source>
</evidence>
<dbReference type="Pfam" id="PF11618">
    <property type="entry name" value="C2-C2_1"/>
    <property type="match status" value="1"/>
</dbReference>
<organism evidence="6 7">
    <name type="scientific">Paramuricea clavata</name>
    <name type="common">Red gorgonian</name>
    <name type="synonym">Violescent sea-whip</name>
    <dbReference type="NCBI Taxonomy" id="317549"/>
    <lineage>
        <taxon>Eukaryota</taxon>
        <taxon>Metazoa</taxon>
        <taxon>Cnidaria</taxon>
        <taxon>Anthozoa</taxon>
        <taxon>Octocorallia</taxon>
        <taxon>Malacalcyonacea</taxon>
        <taxon>Plexauridae</taxon>
        <taxon>Paramuricea</taxon>
    </lineage>
</organism>
<keyword evidence="7" id="KW-1185">Reference proteome</keyword>
<name>A0A6S7K8C3_PARCT</name>
<keyword evidence="5" id="KW-0966">Cell projection</keyword>
<feature type="non-terminal residue" evidence="6">
    <location>
        <position position="1"/>
    </location>
</feature>
<accession>A0A6S7K8C3</accession>
<dbReference type="OrthoDB" id="2133912at2759"/>
<dbReference type="PANTHER" id="PTHR14240">
    <property type="entry name" value="RETINITIS PIGMENTOSA GTPASE REGULATOR-INTERACTING PROTEIN"/>
    <property type="match status" value="1"/>
</dbReference>
<dbReference type="InterPro" id="IPR035892">
    <property type="entry name" value="C2_domain_sf"/>
</dbReference>
<keyword evidence="3" id="KW-0175">Coiled coil</keyword>
<proteinExistence type="inferred from homology"/>
<evidence type="ECO:0000256" key="3">
    <source>
        <dbReference type="ARBA" id="ARBA00023054"/>
    </source>
</evidence>
<dbReference type="Gene3D" id="2.60.40.150">
    <property type="entry name" value="C2 domain"/>
    <property type="match status" value="1"/>
</dbReference>
<dbReference type="InterPro" id="IPR031139">
    <property type="entry name" value="RPGRIP1_fam"/>
</dbReference>
<protein>
    <submittedName>
        <fullName evidence="6">Fantom-like isoform X1</fullName>
    </submittedName>
</protein>
<gene>
    <name evidence="6" type="ORF">PACLA_8A041415</name>
</gene>
<dbReference type="Proteomes" id="UP001152795">
    <property type="component" value="Unassembled WGS sequence"/>
</dbReference>
<comment type="subcellular location">
    <subcellularLocation>
        <location evidence="1">Cell projection</location>
        <location evidence="1">Cilium</location>
    </subcellularLocation>
</comment>
<dbReference type="PANTHER" id="PTHR14240:SF1">
    <property type="entry name" value="PROTEIN FANTOM-RELATED"/>
    <property type="match status" value="1"/>
</dbReference>
<dbReference type="GO" id="GO:0035869">
    <property type="term" value="C:ciliary transition zone"/>
    <property type="evidence" value="ECO:0007669"/>
    <property type="project" value="TreeGrafter"/>
</dbReference>
<dbReference type="AlphaFoldDB" id="A0A6S7K8C3"/>
<dbReference type="GO" id="GO:0005856">
    <property type="term" value="C:cytoskeleton"/>
    <property type="evidence" value="ECO:0007669"/>
    <property type="project" value="UniProtKB-ARBA"/>
</dbReference>